<dbReference type="AlphaFoldDB" id="A0A1X7FLN9"/>
<evidence type="ECO:0000313" key="2">
    <source>
        <dbReference type="Proteomes" id="UP000192911"/>
    </source>
</evidence>
<organism evidence="1 2">
    <name type="scientific">Trinickia caryophylli</name>
    <name type="common">Paraburkholderia caryophylli</name>
    <dbReference type="NCBI Taxonomy" id="28094"/>
    <lineage>
        <taxon>Bacteria</taxon>
        <taxon>Pseudomonadati</taxon>
        <taxon>Pseudomonadota</taxon>
        <taxon>Betaproteobacteria</taxon>
        <taxon>Burkholderiales</taxon>
        <taxon>Burkholderiaceae</taxon>
        <taxon>Trinickia</taxon>
    </lineage>
</organism>
<dbReference type="Pfam" id="PF05947">
    <property type="entry name" value="T6SS_TssF"/>
    <property type="match status" value="1"/>
</dbReference>
<dbReference type="Proteomes" id="UP000192911">
    <property type="component" value="Unassembled WGS sequence"/>
</dbReference>
<dbReference type="OrthoDB" id="8978153at2"/>
<dbReference type="GeneID" id="95549783"/>
<gene>
    <name evidence="1" type="ORF">SAMN06295900_109166</name>
</gene>
<dbReference type="PANTHER" id="PTHR35370">
    <property type="entry name" value="CYTOPLASMIC PROTEIN-RELATED-RELATED"/>
    <property type="match status" value="1"/>
</dbReference>
<proteinExistence type="predicted"/>
<accession>A0A1X7FLN9</accession>
<keyword evidence="2" id="KW-1185">Reference proteome</keyword>
<name>A0A1X7FLN9_TRICW</name>
<dbReference type="PANTHER" id="PTHR35370:SF1">
    <property type="entry name" value="TYPE VI SECRETION SYSTEM COMPONENT TSSF1"/>
    <property type="match status" value="1"/>
</dbReference>
<dbReference type="STRING" id="28094.SAMN06295900_109166"/>
<protein>
    <submittedName>
        <fullName evidence="1">Type VI secretion system protein ImpG</fullName>
    </submittedName>
</protein>
<dbReference type="PIRSF" id="PIRSF028304">
    <property type="entry name" value="UCP028304"/>
    <property type="match status" value="1"/>
</dbReference>
<dbReference type="RefSeq" id="WP_085228705.1">
    <property type="nucleotide sequence ID" value="NZ_BSQD01000009.1"/>
</dbReference>
<dbReference type="NCBIfam" id="TIGR03359">
    <property type="entry name" value="VI_chp_6"/>
    <property type="match status" value="1"/>
</dbReference>
<dbReference type="InterPro" id="IPR010272">
    <property type="entry name" value="T6SS_TssF"/>
</dbReference>
<dbReference type="EMBL" id="FXAH01000009">
    <property type="protein sequence ID" value="SMF53993.1"/>
    <property type="molecule type" value="Genomic_DNA"/>
</dbReference>
<reference evidence="2" key="1">
    <citation type="submission" date="2017-04" db="EMBL/GenBank/DDBJ databases">
        <authorList>
            <person name="Varghese N."/>
            <person name="Submissions S."/>
        </authorList>
    </citation>
    <scope>NUCLEOTIDE SEQUENCE [LARGE SCALE GENOMIC DNA]</scope>
    <source>
        <strain evidence="2">Ballard 720</strain>
    </source>
</reference>
<evidence type="ECO:0000313" key="1">
    <source>
        <dbReference type="EMBL" id="SMF53993.1"/>
    </source>
</evidence>
<sequence length="604" mass="65593">MTEDDTLRYHYEKELALLRRSLRAFADRYPRAAVRLSIVGEHSEDPHVERLLQSFAFLAARISAKLGDDYPEFTEALLGTLNPLYLRPFPSCAIARFGTSSQFDSQTAPAVIDRGTELLSNVGKCSFRTVYDVVLAPLRISAAKYAHTPTAPSHISLPPDTSGLLSITFSSSQAGKRLDSTALPVLRVHLAGTSETVASLTDTMLLRSAMAFVEDGTGRWTPLQAVPIKAAGFGPRESLLEWRNRHLPPSELLAEYFSFADRFHFVDIDLAAIVAAGEPSAQLTLHLAIADVHRDSWAAQRLAPVSAENLQLFCTPVVNLFPLANVPLKYDNATGAWPIEVTHTSGALTEVWALDLVRTDDGRRVPPFTSLAHGSSPGLAGPWWTFMQWRIPESPEKTRPASLTLVDLNGRESNAGILALSVDATCSNGDVPRSLPVGAPGGDLQMEGNPLVGRIALLRPPTPVARLPRGDGALWRLISQQTPHAVNLSLEGLAALKSLFRQFAALSATHSPHIEGIMHLACKPIMEWIVMQPQPIFVRGLEITLTVDDSAFASTSIATFASVMERFFTPYAPETSFVKLIVASANNGWVIRRGEPVAGSAPIV</sequence>